<organism evidence="8 9">
    <name type="scientific">Chryseobacterium nematophagum</name>
    <dbReference type="NCBI Taxonomy" id="2305228"/>
    <lineage>
        <taxon>Bacteria</taxon>
        <taxon>Pseudomonadati</taxon>
        <taxon>Bacteroidota</taxon>
        <taxon>Flavobacteriia</taxon>
        <taxon>Flavobacteriales</taxon>
        <taxon>Weeksellaceae</taxon>
        <taxon>Chryseobacterium group</taxon>
        <taxon>Chryseobacterium</taxon>
    </lineage>
</organism>
<dbReference type="EC" id="3.4.21.26" evidence="2"/>
<dbReference type="PRINTS" id="PR00862">
    <property type="entry name" value="PROLIGOPTASE"/>
</dbReference>
<name>A0A3M7LAU3_9FLAO</name>
<dbReference type="Gene3D" id="3.40.50.1820">
    <property type="entry name" value="alpha/beta hydrolase"/>
    <property type="match status" value="1"/>
</dbReference>
<proteinExistence type="predicted"/>
<dbReference type="SUPFAM" id="SSF50993">
    <property type="entry name" value="Peptidase/esterase 'gauge' domain"/>
    <property type="match status" value="1"/>
</dbReference>
<dbReference type="InterPro" id="IPR029058">
    <property type="entry name" value="AB_hydrolase_fold"/>
</dbReference>
<sequence length="724" mass="82624">MKYIIILVFINNTLFSQIQSLIHPNPSIDKYFGKKIIDDYRNLENIKDSSALNWMKEQNDYSNAILQSIPNRQYLIDKLAEMDSKKEFSITHLQVTNNSKYFYIKRNSTENSQKLYMRDGYDGKEELLFTSVEYKKINKEYVINYIKPNNDGSKIVVALTEGGKEIGEMIIIDTKKKTILPYIISNCWPSDGGGVSWLPKGDGFIYLHYPIIDNKSELFLKNMVAVLYKIGDEPEKLHPVLSKQEYPELPLKGEDFPMVSINKDNSNYLIGKVGGATNFGDSYYTHISELNSKHINWKILYKKEDKIVDYTLINDTIYYITAKSSKNNFVARTSLKYPNFSHSEIIINEMKDEVIETIYSTKDGLFITTTKNGVEAKLYLYNSQKELQEIVLPISAGSIQLATKSNEYSDIWVTCSGWNSEDRRYKYNVSENKFIQENINPTIEFDEFKDIKVLETTVKSHDGKDIPLSFIYNKELNPKEKLPLLVLGYGASGISYSPFYARIALLWAIKGGIIAYTHIRGGGEKGEEWHLGGYKKTKPNSWKDFISCIEYVHKKGYSTPEKTAIWGSSAGGIVMGRTMTERPDLVKVVIMNVGLLNTIRLEESPNGANGTKEFGTIKNKDEFGYLYEMDSYHHIKKGVKYPATLITGGYNDPRVPVWMPTKFAAKLMANNASNNPILLKVDFNGGHGIDNTKKKSQENIADIFAFALWQLGHPDYQPKENLDK</sequence>
<keyword evidence="9" id="KW-1185">Reference proteome</keyword>
<dbReference type="RefSeq" id="WP_122546286.1">
    <property type="nucleotide sequence ID" value="NZ_QWIV01000013.1"/>
</dbReference>
<comment type="catalytic activity">
    <reaction evidence="1">
        <text>Hydrolysis of Pro-|-Xaa &gt;&gt; Ala-|-Xaa in oligopeptides.</text>
        <dbReference type="EC" id="3.4.21.26"/>
    </reaction>
</comment>
<dbReference type="Gene3D" id="2.130.10.120">
    <property type="entry name" value="Prolyl oligopeptidase, N-terminal domain"/>
    <property type="match status" value="1"/>
</dbReference>
<dbReference type="EMBL" id="QWIV01000013">
    <property type="protein sequence ID" value="RMZ59164.1"/>
    <property type="molecule type" value="Genomic_DNA"/>
</dbReference>
<dbReference type="SUPFAM" id="SSF53474">
    <property type="entry name" value="alpha/beta-Hydrolases"/>
    <property type="match status" value="1"/>
</dbReference>
<dbReference type="PANTHER" id="PTHR42881:SF2">
    <property type="entry name" value="PROLYL ENDOPEPTIDASE"/>
    <property type="match status" value="1"/>
</dbReference>
<evidence type="ECO:0000259" key="6">
    <source>
        <dbReference type="Pfam" id="PF00326"/>
    </source>
</evidence>
<dbReference type="InterPro" id="IPR051167">
    <property type="entry name" value="Prolyl_oligopep/macrocyclase"/>
</dbReference>
<feature type="domain" description="Peptidase S9 prolyl oligopeptidase catalytic" evidence="6">
    <location>
        <begin position="505"/>
        <end position="712"/>
    </location>
</feature>
<evidence type="ECO:0000256" key="2">
    <source>
        <dbReference type="ARBA" id="ARBA00011897"/>
    </source>
</evidence>
<evidence type="ECO:0000256" key="4">
    <source>
        <dbReference type="ARBA" id="ARBA00022801"/>
    </source>
</evidence>
<accession>A0A3M7LAU3</accession>
<keyword evidence="3" id="KW-0645">Protease</keyword>
<dbReference type="GO" id="GO:0070012">
    <property type="term" value="F:oligopeptidase activity"/>
    <property type="evidence" value="ECO:0007669"/>
    <property type="project" value="TreeGrafter"/>
</dbReference>
<evidence type="ECO:0000313" key="9">
    <source>
        <dbReference type="Proteomes" id="UP000267524"/>
    </source>
</evidence>
<gene>
    <name evidence="8" type="ORF">D1632_05780</name>
</gene>
<dbReference type="PANTHER" id="PTHR42881">
    <property type="entry name" value="PROLYL ENDOPEPTIDASE"/>
    <property type="match status" value="1"/>
</dbReference>
<evidence type="ECO:0000256" key="1">
    <source>
        <dbReference type="ARBA" id="ARBA00001070"/>
    </source>
</evidence>
<comment type="caution">
    <text evidence="8">The sequence shown here is derived from an EMBL/GenBank/DDBJ whole genome shotgun (WGS) entry which is preliminary data.</text>
</comment>
<feature type="domain" description="Peptidase S9A N-terminal" evidence="7">
    <location>
        <begin position="27"/>
        <end position="433"/>
    </location>
</feature>
<dbReference type="Pfam" id="PF02897">
    <property type="entry name" value="Peptidase_S9_N"/>
    <property type="match status" value="1"/>
</dbReference>
<dbReference type="InterPro" id="IPR023302">
    <property type="entry name" value="Pept_S9A_N"/>
</dbReference>
<dbReference type="InterPro" id="IPR002470">
    <property type="entry name" value="Peptidase_S9A"/>
</dbReference>
<dbReference type="AlphaFoldDB" id="A0A3M7LAU3"/>
<keyword evidence="4" id="KW-0378">Hydrolase</keyword>
<protein>
    <recommendedName>
        <fullName evidence="2">prolyl oligopeptidase</fullName>
        <ecNumber evidence="2">3.4.21.26</ecNumber>
    </recommendedName>
</protein>
<dbReference type="GO" id="GO:0005829">
    <property type="term" value="C:cytosol"/>
    <property type="evidence" value="ECO:0007669"/>
    <property type="project" value="TreeGrafter"/>
</dbReference>
<dbReference type="GO" id="GO:0006508">
    <property type="term" value="P:proteolysis"/>
    <property type="evidence" value="ECO:0007669"/>
    <property type="project" value="UniProtKB-KW"/>
</dbReference>
<evidence type="ECO:0000259" key="7">
    <source>
        <dbReference type="Pfam" id="PF02897"/>
    </source>
</evidence>
<dbReference type="GO" id="GO:0004252">
    <property type="term" value="F:serine-type endopeptidase activity"/>
    <property type="evidence" value="ECO:0007669"/>
    <property type="project" value="UniProtKB-EC"/>
</dbReference>
<dbReference type="Pfam" id="PF00326">
    <property type="entry name" value="Peptidase_S9"/>
    <property type="match status" value="1"/>
</dbReference>
<dbReference type="Proteomes" id="UP000267524">
    <property type="component" value="Unassembled WGS sequence"/>
</dbReference>
<evidence type="ECO:0000256" key="5">
    <source>
        <dbReference type="ARBA" id="ARBA00022825"/>
    </source>
</evidence>
<keyword evidence="5" id="KW-0720">Serine protease</keyword>
<evidence type="ECO:0000313" key="8">
    <source>
        <dbReference type="EMBL" id="RMZ59164.1"/>
    </source>
</evidence>
<reference evidence="8 9" key="1">
    <citation type="submission" date="2018-08" db="EMBL/GenBank/DDBJ databases">
        <title>Chryseobacterium nematophagum: a novel matrix digesting pathogen of nematodes.</title>
        <authorList>
            <person name="Page A."/>
            <person name="Roberts M."/>
            <person name="Felix M.-A."/>
            <person name="Weir W."/>
        </authorList>
    </citation>
    <scope>NUCLEOTIDE SEQUENCE [LARGE SCALE GENOMIC DNA]</scope>
    <source>
        <strain evidence="8 9">JUb275</strain>
    </source>
</reference>
<dbReference type="InterPro" id="IPR001375">
    <property type="entry name" value="Peptidase_S9_cat"/>
</dbReference>
<evidence type="ECO:0000256" key="3">
    <source>
        <dbReference type="ARBA" id="ARBA00022670"/>
    </source>
</evidence>